<dbReference type="PANTHER" id="PTHR30471:SF3">
    <property type="entry name" value="UPF0758 PROTEIN YEES-RELATED"/>
    <property type="match status" value="1"/>
</dbReference>
<evidence type="ECO:0000256" key="6">
    <source>
        <dbReference type="RuleBase" id="RU003797"/>
    </source>
</evidence>
<evidence type="ECO:0000256" key="4">
    <source>
        <dbReference type="ARBA" id="ARBA00022833"/>
    </source>
</evidence>
<proteinExistence type="inferred from homology"/>
<dbReference type="Proteomes" id="UP000269265">
    <property type="component" value="Unassembled WGS sequence"/>
</dbReference>
<keyword evidence="2" id="KW-0479">Metal-binding</keyword>
<dbReference type="Pfam" id="PF04002">
    <property type="entry name" value="RadC"/>
    <property type="match status" value="1"/>
</dbReference>
<keyword evidence="9" id="KW-1185">Reference proteome</keyword>
<dbReference type="GO" id="GO:0006508">
    <property type="term" value="P:proteolysis"/>
    <property type="evidence" value="ECO:0007669"/>
    <property type="project" value="UniProtKB-KW"/>
</dbReference>
<dbReference type="CDD" id="cd08071">
    <property type="entry name" value="MPN_DUF2466"/>
    <property type="match status" value="1"/>
</dbReference>
<accession>A0A426V9D0</accession>
<keyword evidence="3" id="KW-0378">Hydrolase</keyword>
<dbReference type="InterPro" id="IPR001405">
    <property type="entry name" value="UPF0758"/>
</dbReference>
<evidence type="ECO:0000259" key="7">
    <source>
        <dbReference type="PROSITE" id="PS50249"/>
    </source>
</evidence>
<reference evidence="8 9" key="1">
    <citation type="submission" date="2018-12" db="EMBL/GenBank/DDBJ databases">
        <title>The whole draft genome of Aquabacterium sp. SJQ9.</title>
        <authorList>
            <person name="Sun L."/>
            <person name="Gao X."/>
            <person name="Chen W."/>
            <person name="Huang K."/>
        </authorList>
    </citation>
    <scope>NUCLEOTIDE SEQUENCE [LARGE SCALE GENOMIC DNA]</scope>
    <source>
        <strain evidence="8 9">SJQ9</strain>
    </source>
</reference>
<comment type="caution">
    <text evidence="8">The sequence shown here is derived from an EMBL/GenBank/DDBJ whole genome shotgun (WGS) entry which is preliminary data.</text>
</comment>
<dbReference type="Gene3D" id="3.40.140.10">
    <property type="entry name" value="Cytidine Deaminase, domain 2"/>
    <property type="match status" value="1"/>
</dbReference>
<dbReference type="OrthoDB" id="9804482at2"/>
<dbReference type="InterPro" id="IPR020891">
    <property type="entry name" value="UPF0758_CS"/>
</dbReference>
<dbReference type="PANTHER" id="PTHR30471">
    <property type="entry name" value="DNA REPAIR PROTEIN RADC"/>
    <property type="match status" value="1"/>
</dbReference>
<dbReference type="EMBL" id="RSED01000011">
    <property type="protein sequence ID" value="RRS03483.1"/>
    <property type="molecule type" value="Genomic_DNA"/>
</dbReference>
<evidence type="ECO:0000256" key="3">
    <source>
        <dbReference type="ARBA" id="ARBA00022801"/>
    </source>
</evidence>
<keyword evidence="4" id="KW-0862">Zinc</keyword>
<dbReference type="GO" id="GO:0046872">
    <property type="term" value="F:metal ion binding"/>
    <property type="evidence" value="ECO:0007669"/>
    <property type="project" value="UniProtKB-KW"/>
</dbReference>
<protein>
    <submittedName>
        <fullName evidence="8">DNA repair protein RadC</fullName>
    </submittedName>
</protein>
<evidence type="ECO:0000313" key="9">
    <source>
        <dbReference type="Proteomes" id="UP000269265"/>
    </source>
</evidence>
<keyword evidence="5" id="KW-0482">Metalloprotease</keyword>
<sequence length="241" mass="26558">MRSRPCVGVAVVTCLIDRAGHASAHPEREHPSPRERTFPLFLFVKEKSVNVTHLSRAELASELLATPVRQVSPTQPCACDAAAAYKAFEHSPSELAHKLSIARELLLRDMRTKMLDGPIMASPQVVKDWLCMYCAGLEHEVFLVLYLNAQHVLIEAEEMFRGTLTQTSVYPREVVKSALAHNAASVLLAHNHPSGQLSPSSADELLTQTLKSSLMMVDVRVLDHFVVGGDRILSFAEQGLL</sequence>
<name>A0A426V9D0_9BURK</name>
<evidence type="ECO:0000256" key="2">
    <source>
        <dbReference type="ARBA" id="ARBA00022723"/>
    </source>
</evidence>
<evidence type="ECO:0000256" key="5">
    <source>
        <dbReference type="ARBA" id="ARBA00023049"/>
    </source>
</evidence>
<dbReference type="PROSITE" id="PS01302">
    <property type="entry name" value="UPF0758"/>
    <property type="match status" value="1"/>
</dbReference>
<dbReference type="InterPro" id="IPR025657">
    <property type="entry name" value="RadC_JAB"/>
</dbReference>
<comment type="similarity">
    <text evidence="6">Belongs to the UPF0758 family.</text>
</comment>
<keyword evidence="1" id="KW-0645">Protease</keyword>
<dbReference type="InterPro" id="IPR037518">
    <property type="entry name" value="MPN"/>
</dbReference>
<dbReference type="NCBIfam" id="TIGR00608">
    <property type="entry name" value="radc"/>
    <property type="match status" value="1"/>
</dbReference>
<dbReference type="GO" id="GO:0008237">
    <property type="term" value="F:metallopeptidase activity"/>
    <property type="evidence" value="ECO:0007669"/>
    <property type="project" value="UniProtKB-KW"/>
</dbReference>
<organism evidence="8 9">
    <name type="scientific">Aquabacterium soli</name>
    <dbReference type="NCBI Taxonomy" id="2493092"/>
    <lineage>
        <taxon>Bacteria</taxon>
        <taxon>Pseudomonadati</taxon>
        <taxon>Pseudomonadota</taxon>
        <taxon>Betaproteobacteria</taxon>
        <taxon>Burkholderiales</taxon>
        <taxon>Aquabacterium</taxon>
    </lineage>
</organism>
<dbReference type="AlphaFoldDB" id="A0A426V9D0"/>
<dbReference type="PROSITE" id="PS50249">
    <property type="entry name" value="MPN"/>
    <property type="match status" value="1"/>
</dbReference>
<evidence type="ECO:0000313" key="8">
    <source>
        <dbReference type="EMBL" id="RRS03483.1"/>
    </source>
</evidence>
<evidence type="ECO:0000256" key="1">
    <source>
        <dbReference type="ARBA" id="ARBA00022670"/>
    </source>
</evidence>
<gene>
    <name evidence="8" type="primary">radC</name>
    <name evidence="8" type="ORF">EIP75_14575</name>
</gene>
<feature type="domain" description="MPN" evidence="7">
    <location>
        <begin position="119"/>
        <end position="241"/>
    </location>
</feature>